<accession>A0A158P8H3</accession>
<dbReference type="InterPro" id="IPR003395">
    <property type="entry name" value="RecF/RecN/SMC_N"/>
</dbReference>
<evidence type="ECO:0000256" key="1">
    <source>
        <dbReference type="ARBA" id="ARBA00004123"/>
    </source>
</evidence>
<dbReference type="AlphaFoldDB" id="A0A158P8H3"/>
<dbReference type="GO" id="GO:0035861">
    <property type="term" value="C:site of double-strand break"/>
    <property type="evidence" value="ECO:0007669"/>
    <property type="project" value="TreeGrafter"/>
</dbReference>
<dbReference type="GO" id="GO:0005524">
    <property type="term" value="F:ATP binding"/>
    <property type="evidence" value="ECO:0007669"/>
    <property type="project" value="UniProtKB-KW"/>
</dbReference>
<dbReference type="InterPro" id="IPR027417">
    <property type="entry name" value="P-loop_NTPase"/>
</dbReference>
<dbReference type="PANTHER" id="PTHR19306">
    <property type="entry name" value="STRUCTURAL MAINTENANCE OF CHROMOSOMES 5,6 SMC5, SMC6"/>
    <property type="match status" value="1"/>
</dbReference>
<organism evidence="13 14">
    <name type="scientific">Angiostrongylus cantonensis</name>
    <name type="common">Rat lungworm</name>
    <dbReference type="NCBI Taxonomy" id="6313"/>
    <lineage>
        <taxon>Eukaryota</taxon>
        <taxon>Metazoa</taxon>
        <taxon>Ecdysozoa</taxon>
        <taxon>Nematoda</taxon>
        <taxon>Chromadorea</taxon>
        <taxon>Rhabditida</taxon>
        <taxon>Rhabditina</taxon>
        <taxon>Rhabditomorpha</taxon>
        <taxon>Strongyloidea</taxon>
        <taxon>Metastrongylidae</taxon>
        <taxon>Angiostrongylus</taxon>
    </lineage>
</organism>
<keyword evidence="7" id="KW-0067">ATP-binding</keyword>
<dbReference type="Pfam" id="PF02463">
    <property type="entry name" value="SMC_N"/>
    <property type="match status" value="1"/>
</dbReference>
<dbReference type="WBParaSite" id="ACAC_0000708101-mRNA-1">
    <property type="protein sequence ID" value="ACAC_0000708101-mRNA-1"/>
    <property type="gene ID" value="ACAC_0000708101"/>
</dbReference>
<comment type="similarity">
    <text evidence="3">Belongs to the SMC family. SMC6 subfamily.</text>
</comment>
<evidence type="ECO:0000256" key="7">
    <source>
        <dbReference type="ARBA" id="ARBA00022840"/>
    </source>
</evidence>
<feature type="domain" description="RecF/RecN/SMC N-terminal" evidence="12">
    <location>
        <begin position="16"/>
        <end position="255"/>
    </location>
</feature>
<evidence type="ECO:0000256" key="10">
    <source>
        <dbReference type="ARBA" id="ARBA00023204"/>
    </source>
</evidence>
<evidence type="ECO:0000313" key="14">
    <source>
        <dbReference type="WBParaSite" id="ACAC_0000708101-mRNA-1"/>
    </source>
</evidence>
<comment type="subcellular location">
    <subcellularLocation>
        <location evidence="2">Chromosome</location>
    </subcellularLocation>
    <subcellularLocation>
        <location evidence="1">Nucleus</location>
    </subcellularLocation>
</comment>
<reference evidence="14" key="2">
    <citation type="submission" date="2016-04" db="UniProtKB">
        <authorList>
            <consortium name="WormBaseParasite"/>
        </authorList>
    </citation>
    <scope>IDENTIFICATION</scope>
</reference>
<dbReference type="Proteomes" id="UP000035642">
    <property type="component" value="Unassembled WGS sequence"/>
</dbReference>
<evidence type="ECO:0000256" key="2">
    <source>
        <dbReference type="ARBA" id="ARBA00004286"/>
    </source>
</evidence>
<reference evidence="13" key="1">
    <citation type="submission" date="2012-09" db="EMBL/GenBank/DDBJ databases">
        <authorList>
            <person name="Martin A.A."/>
        </authorList>
    </citation>
    <scope>NUCLEOTIDE SEQUENCE</scope>
</reference>
<evidence type="ECO:0000256" key="3">
    <source>
        <dbReference type="ARBA" id="ARBA00006793"/>
    </source>
</evidence>
<keyword evidence="6" id="KW-0227">DNA damage</keyword>
<evidence type="ECO:0000256" key="4">
    <source>
        <dbReference type="ARBA" id="ARBA00022454"/>
    </source>
</evidence>
<name>A0A158P8H3_ANGCA</name>
<dbReference type="STRING" id="6313.A0A158P8H3"/>
<dbReference type="GO" id="GO:0003684">
    <property type="term" value="F:damaged DNA binding"/>
    <property type="evidence" value="ECO:0007669"/>
    <property type="project" value="TreeGrafter"/>
</dbReference>
<keyword evidence="4" id="KW-0158">Chromosome</keyword>
<proteinExistence type="inferred from homology"/>
<keyword evidence="9" id="KW-0233">DNA recombination</keyword>
<dbReference type="Gene3D" id="3.40.50.300">
    <property type="entry name" value="P-loop containing nucleotide triphosphate hydrolases"/>
    <property type="match status" value="1"/>
</dbReference>
<protein>
    <submittedName>
        <fullName evidence="14">SMC_N domain-containing protein</fullName>
    </submittedName>
</protein>
<evidence type="ECO:0000313" key="13">
    <source>
        <dbReference type="Proteomes" id="UP000035642"/>
    </source>
</evidence>
<evidence type="ECO:0000256" key="11">
    <source>
        <dbReference type="ARBA" id="ARBA00023242"/>
    </source>
</evidence>
<dbReference type="GO" id="GO:0030915">
    <property type="term" value="C:Smc5-Smc6 complex"/>
    <property type="evidence" value="ECO:0007669"/>
    <property type="project" value="TreeGrafter"/>
</dbReference>
<dbReference type="SUPFAM" id="SSF52540">
    <property type="entry name" value="P-loop containing nucleoside triphosphate hydrolases"/>
    <property type="match status" value="1"/>
</dbReference>
<evidence type="ECO:0000259" key="12">
    <source>
        <dbReference type="Pfam" id="PF02463"/>
    </source>
</evidence>
<evidence type="ECO:0000256" key="6">
    <source>
        <dbReference type="ARBA" id="ARBA00022763"/>
    </source>
</evidence>
<dbReference type="GO" id="GO:0003697">
    <property type="term" value="F:single-stranded DNA binding"/>
    <property type="evidence" value="ECO:0007669"/>
    <property type="project" value="TreeGrafter"/>
</dbReference>
<dbReference type="GO" id="GO:0000724">
    <property type="term" value="P:double-strand break repair via homologous recombination"/>
    <property type="evidence" value="ECO:0007669"/>
    <property type="project" value="TreeGrafter"/>
</dbReference>
<dbReference type="GO" id="GO:0005634">
    <property type="term" value="C:nucleus"/>
    <property type="evidence" value="ECO:0007669"/>
    <property type="project" value="UniProtKB-SubCell"/>
</dbReference>
<evidence type="ECO:0000256" key="9">
    <source>
        <dbReference type="ARBA" id="ARBA00023172"/>
    </source>
</evidence>
<evidence type="ECO:0000256" key="8">
    <source>
        <dbReference type="ARBA" id="ARBA00023054"/>
    </source>
</evidence>
<keyword evidence="13" id="KW-1185">Reference proteome</keyword>
<keyword evidence="11" id="KW-0539">Nucleus</keyword>
<evidence type="ECO:0000256" key="5">
    <source>
        <dbReference type="ARBA" id="ARBA00022741"/>
    </source>
</evidence>
<keyword evidence="8" id="KW-0175">Coiled coil</keyword>
<sequence length="278" mass="31952">MCHGHLKIDFDTQRNNCFYIGGPNGSGKSALFASMNIGLGGRGNNNDRGNSVKMYIKDGRSKARIRLILTNRGLSSHPDFGDFVVVERTITSSCSTYVLKKMVVSKKKADLDQLLMRYGIQINNPIFWMTQDRSRHFLHQMKPERLFQVIMYIRFGENVPKILEILEANADKFEYSPRGPIGLSDYIVISGLSGGERSFTTACFIMALWEIMEAPFRCMDEFDVFMDMINRRVVMDLLVKLATEQYSHNQFIFFTPQGIKELGEREQVQVFEMPKVRQ</sequence>
<keyword evidence="5" id="KW-0547">Nucleotide-binding</keyword>
<keyword evidence="10" id="KW-0234">DNA repair</keyword>
<dbReference type="PANTHER" id="PTHR19306:SF6">
    <property type="entry name" value="STRUCTURAL MAINTENANCE OF CHROMOSOMES PROTEIN 6"/>
    <property type="match status" value="1"/>
</dbReference>